<organism evidence="2 3">
    <name type="scientific">Ancylobacter crimeensis</name>
    <dbReference type="NCBI Taxonomy" id="2579147"/>
    <lineage>
        <taxon>Bacteria</taxon>
        <taxon>Pseudomonadati</taxon>
        <taxon>Pseudomonadota</taxon>
        <taxon>Alphaproteobacteria</taxon>
        <taxon>Hyphomicrobiales</taxon>
        <taxon>Xanthobacteraceae</taxon>
        <taxon>Ancylobacter</taxon>
    </lineage>
</organism>
<dbReference type="EC" id="2.3.1.-" evidence="2"/>
<sequence>MIEALPTPALLESAGLSLRAALTADLAEIRRLRHDAWRAAGGRAPEPAPVDAGALVAGRFFLAEIEGEPVGCAGWMPTAEIDDAPVDRPNAARADAAQSIEAGQMVAEAGVPVCLLGPHVHPLFIRNGIGAALLEHIEADLRAAGLVTAQALVGVGSEGFLIARGWRSRGAQFSTAGGRLVFLGMAVERRLGAVMHRAA</sequence>
<dbReference type="SUPFAM" id="SSF55729">
    <property type="entry name" value="Acyl-CoA N-acyltransferases (Nat)"/>
    <property type="match status" value="1"/>
</dbReference>
<dbReference type="PROSITE" id="PS51186">
    <property type="entry name" value="GNAT"/>
    <property type="match status" value="1"/>
</dbReference>
<reference evidence="2 3" key="1">
    <citation type="submission" date="2022-04" db="EMBL/GenBank/DDBJ databases">
        <authorList>
            <person name="Grouzdev D.S."/>
            <person name="Pantiukh K.S."/>
            <person name="Krutkina M.S."/>
        </authorList>
    </citation>
    <scope>NUCLEOTIDE SEQUENCE [LARGE SCALE GENOMIC DNA]</scope>
    <source>
        <strain evidence="2 3">6x-1</strain>
    </source>
</reference>
<dbReference type="Gene3D" id="3.40.630.30">
    <property type="match status" value="1"/>
</dbReference>
<name>A0ABT0DEQ7_9HYPH</name>
<dbReference type="Proteomes" id="UP001203284">
    <property type="component" value="Unassembled WGS sequence"/>
</dbReference>
<evidence type="ECO:0000313" key="2">
    <source>
        <dbReference type="EMBL" id="MCK0198450.1"/>
    </source>
</evidence>
<keyword evidence="2" id="KW-0012">Acyltransferase</keyword>
<accession>A0ABT0DEQ7</accession>
<dbReference type="EMBL" id="JALKCH010000011">
    <property type="protein sequence ID" value="MCK0198450.1"/>
    <property type="molecule type" value="Genomic_DNA"/>
</dbReference>
<dbReference type="RefSeq" id="WP_247030347.1">
    <property type="nucleotide sequence ID" value="NZ_JALKCH010000011.1"/>
</dbReference>
<dbReference type="GO" id="GO:0016746">
    <property type="term" value="F:acyltransferase activity"/>
    <property type="evidence" value="ECO:0007669"/>
    <property type="project" value="UniProtKB-KW"/>
</dbReference>
<keyword evidence="2" id="KW-0808">Transferase</keyword>
<dbReference type="InterPro" id="IPR000182">
    <property type="entry name" value="GNAT_dom"/>
</dbReference>
<feature type="domain" description="N-acetyltransferase" evidence="1">
    <location>
        <begin position="16"/>
        <end position="199"/>
    </location>
</feature>
<comment type="caution">
    <text evidence="2">The sequence shown here is derived from an EMBL/GenBank/DDBJ whole genome shotgun (WGS) entry which is preliminary data.</text>
</comment>
<evidence type="ECO:0000313" key="3">
    <source>
        <dbReference type="Proteomes" id="UP001203284"/>
    </source>
</evidence>
<evidence type="ECO:0000259" key="1">
    <source>
        <dbReference type="PROSITE" id="PS51186"/>
    </source>
</evidence>
<dbReference type="InterPro" id="IPR016181">
    <property type="entry name" value="Acyl_CoA_acyltransferase"/>
</dbReference>
<dbReference type="CDD" id="cd04301">
    <property type="entry name" value="NAT_SF"/>
    <property type="match status" value="1"/>
</dbReference>
<gene>
    <name evidence="2" type="ORF">MWN34_16170</name>
</gene>
<proteinExistence type="predicted"/>
<keyword evidence="3" id="KW-1185">Reference proteome</keyword>
<dbReference type="Pfam" id="PF00583">
    <property type="entry name" value="Acetyltransf_1"/>
    <property type="match status" value="1"/>
</dbReference>
<protein>
    <submittedName>
        <fullName evidence="2">GNAT family N-acetyltransferase</fullName>
        <ecNumber evidence="2">2.3.1.-</ecNumber>
    </submittedName>
</protein>